<gene>
    <name evidence="2" type="ORF">B0H66DRAFT_535417</name>
</gene>
<protein>
    <submittedName>
        <fullName evidence="2">Uncharacterized protein</fullName>
    </submittedName>
</protein>
<keyword evidence="3" id="KW-1185">Reference proteome</keyword>
<dbReference type="EMBL" id="JAUEDM010000006">
    <property type="protein sequence ID" value="KAK3314502.1"/>
    <property type="molecule type" value="Genomic_DNA"/>
</dbReference>
<evidence type="ECO:0000313" key="2">
    <source>
        <dbReference type="EMBL" id="KAK3314502.1"/>
    </source>
</evidence>
<dbReference type="Proteomes" id="UP001283341">
    <property type="component" value="Unassembled WGS sequence"/>
</dbReference>
<organism evidence="2 3">
    <name type="scientific">Apodospora peruviana</name>
    <dbReference type="NCBI Taxonomy" id="516989"/>
    <lineage>
        <taxon>Eukaryota</taxon>
        <taxon>Fungi</taxon>
        <taxon>Dikarya</taxon>
        <taxon>Ascomycota</taxon>
        <taxon>Pezizomycotina</taxon>
        <taxon>Sordariomycetes</taxon>
        <taxon>Sordariomycetidae</taxon>
        <taxon>Sordariales</taxon>
        <taxon>Lasiosphaeriaceae</taxon>
        <taxon>Apodospora</taxon>
    </lineage>
</organism>
<evidence type="ECO:0000256" key="1">
    <source>
        <dbReference type="SAM" id="MobiDB-lite"/>
    </source>
</evidence>
<evidence type="ECO:0000313" key="3">
    <source>
        <dbReference type="Proteomes" id="UP001283341"/>
    </source>
</evidence>
<accession>A0AAE0HXT0</accession>
<proteinExistence type="predicted"/>
<sequence>MKENPSKTHHVTLPSRKRTRAAVHNTLRNSTAAREYIVPPRHLEIGRDEVPLVKFHLALRPVANHSWAGGLSLISSTSFRSSIDKASLRRSKSFVFASAVNCMRISLASSSRIRASCCPGIAFHSFDHSHPHSTGWMGQFPLTKSHLVLAKACMGSLLVKDFNSWDAILDDFKDWQANDKDMDDNSDGDDNSDDDVSSDGADYAKGGFNDDDIDDRGTNPYLEGAHPSDWDTLRYFSHYTFLLHALTAWNFHFRKSNYRDGETSLVGPAVHLCKVNGTPRSQAILVMLGLEDLLTRSQISAPKKELIMAVCLGIKSPSATRNWILPSFPDEALYLQSWFKIFKMLLKLPNQTGTAISEIEGEIEDRLALVEDLISKPRCPSETLVLFKEQRLALVNYMLFYRRERYGREFETFKGPS</sequence>
<reference evidence="2" key="1">
    <citation type="journal article" date="2023" name="Mol. Phylogenet. Evol.">
        <title>Genome-scale phylogeny and comparative genomics of the fungal order Sordariales.</title>
        <authorList>
            <person name="Hensen N."/>
            <person name="Bonometti L."/>
            <person name="Westerberg I."/>
            <person name="Brannstrom I.O."/>
            <person name="Guillou S."/>
            <person name="Cros-Aarteil S."/>
            <person name="Calhoun S."/>
            <person name="Haridas S."/>
            <person name="Kuo A."/>
            <person name="Mondo S."/>
            <person name="Pangilinan J."/>
            <person name="Riley R."/>
            <person name="LaButti K."/>
            <person name="Andreopoulos B."/>
            <person name="Lipzen A."/>
            <person name="Chen C."/>
            <person name="Yan M."/>
            <person name="Daum C."/>
            <person name="Ng V."/>
            <person name="Clum A."/>
            <person name="Steindorff A."/>
            <person name="Ohm R.A."/>
            <person name="Martin F."/>
            <person name="Silar P."/>
            <person name="Natvig D.O."/>
            <person name="Lalanne C."/>
            <person name="Gautier V."/>
            <person name="Ament-Velasquez S.L."/>
            <person name="Kruys A."/>
            <person name="Hutchinson M.I."/>
            <person name="Powell A.J."/>
            <person name="Barry K."/>
            <person name="Miller A.N."/>
            <person name="Grigoriev I.V."/>
            <person name="Debuchy R."/>
            <person name="Gladieux P."/>
            <person name="Hiltunen Thoren M."/>
            <person name="Johannesson H."/>
        </authorList>
    </citation>
    <scope>NUCLEOTIDE SEQUENCE</scope>
    <source>
        <strain evidence="2">CBS 118394</strain>
    </source>
</reference>
<dbReference type="AlphaFoldDB" id="A0AAE0HXT0"/>
<feature type="region of interest" description="Disordered" evidence="1">
    <location>
        <begin position="180"/>
        <end position="220"/>
    </location>
</feature>
<name>A0AAE0HXT0_9PEZI</name>
<feature type="compositionally biased region" description="Acidic residues" evidence="1">
    <location>
        <begin position="181"/>
        <end position="197"/>
    </location>
</feature>
<comment type="caution">
    <text evidence="2">The sequence shown here is derived from an EMBL/GenBank/DDBJ whole genome shotgun (WGS) entry which is preliminary data.</text>
</comment>
<reference evidence="2" key="2">
    <citation type="submission" date="2023-06" db="EMBL/GenBank/DDBJ databases">
        <authorList>
            <consortium name="Lawrence Berkeley National Laboratory"/>
            <person name="Haridas S."/>
            <person name="Hensen N."/>
            <person name="Bonometti L."/>
            <person name="Westerberg I."/>
            <person name="Brannstrom I.O."/>
            <person name="Guillou S."/>
            <person name="Cros-Aarteil S."/>
            <person name="Calhoun S."/>
            <person name="Kuo A."/>
            <person name="Mondo S."/>
            <person name="Pangilinan J."/>
            <person name="Riley R."/>
            <person name="Labutti K."/>
            <person name="Andreopoulos B."/>
            <person name="Lipzen A."/>
            <person name="Chen C."/>
            <person name="Yanf M."/>
            <person name="Daum C."/>
            <person name="Ng V."/>
            <person name="Clum A."/>
            <person name="Steindorff A."/>
            <person name="Ohm R."/>
            <person name="Martin F."/>
            <person name="Silar P."/>
            <person name="Natvig D."/>
            <person name="Lalanne C."/>
            <person name="Gautier V."/>
            <person name="Ament-Velasquez S.L."/>
            <person name="Kruys A."/>
            <person name="Hutchinson M.I."/>
            <person name="Powell A.J."/>
            <person name="Barry K."/>
            <person name="Miller A.N."/>
            <person name="Grigoriev I.V."/>
            <person name="Debuchy R."/>
            <person name="Gladieux P."/>
            <person name="Thoren M.H."/>
            <person name="Johannesson H."/>
        </authorList>
    </citation>
    <scope>NUCLEOTIDE SEQUENCE</scope>
    <source>
        <strain evidence="2">CBS 118394</strain>
    </source>
</reference>